<dbReference type="InterPro" id="IPR036259">
    <property type="entry name" value="MFS_trans_sf"/>
</dbReference>
<feature type="transmembrane region" description="Helical" evidence="8">
    <location>
        <begin position="180"/>
        <end position="200"/>
    </location>
</feature>
<dbReference type="Proteomes" id="UP000015388">
    <property type="component" value="Chromosome"/>
</dbReference>
<dbReference type="STRING" id="1224163.B841_11660"/>
<evidence type="ECO:0000256" key="3">
    <source>
        <dbReference type="ARBA" id="ARBA00022448"/>
    </source>
</evidence>
<dbReference type="Pfam" id="PF07690">
    <property type="entry name" value="MFS_1"/>
    <property type="match status" value="1"/>
</dbReference>
<dbReference type="EMBL" id="CP003924">
    <property type="protein sequence ID" value="AGS35804.1"/>
    <property type="molecule type" value="Genomic_DNA"/>
</dbReference>
<dbReference type="AlphaFoldDB" id="S5SX40"/>
<organism evidence="10 11">
    <name type="scientific">Corynebacterium maris DSM 45190</name>
    <dbReference type="NCBI Taxonomy" id="1224163"/>
    <lineage>
        <taxon>Bacteria</taxon>
        <taxon>Bacillati</taxon>
        <taxon>Actinomycetota</taxon>
        <taxon>Actinomycetes</taxon>
        <taxon>Mycobacteriales</taxon>
        <taxon>Corynebacteriaceae</taxon>
        <taxon>Corynebacterium</taxon>
    </lineage>
</organism>
<evidence type="ECO:0000256" key="6">
    <source>
        <dbReference type="ARBA" id="ARBA00022989"/>
    </source>
</evidence>
<dbReference type="GO" id="GO:0022857">
    <property type="term" value="F:transmembrane transporter activity"/>
    <property type="evidence" value="ECO:0007669"/>
    <property type="project" value="InterPro"/>
</dbReference>
<dbReference type="PANTHER" id="PTHR42718:SF9">
    <property type="entry name" value="MAJOR FACILITATOR SUPERFAMILY MULTIDRUG TRANSPORTER MFSC"/>
    <property type="match status" value="1"/>
</dbReference>
<dbReference type="HOGENOM" id="CLU_000960_28_0_11"/>
<dbReference type="NCBIfam" id="TIGR00711">
    <property type="entry name" value="efflux_EmrB"/>
    <property type="match status" value="1"/>
</dbReference>
<feature type="transmembrane region" description="Helical" evidence="8">
    <location>
        <begin position="148"/>
        <end position="174"/>
    </location>
</feature>
<feature type="transmembrane region" description="Helical" evidence="8">
    <location>
        <begin position="307"/>
        <end position="325"/>
    </location>
</feature>
<feature type="transmembrane region" description="Helical" evidence="8">
    <location>
        <begin position="21"/>
        <end position="38"/>
    </location>
</feature>
<keyword evidence="11" id="KW-1185">Reference proteome</keyword>
<feature type="transmembrane region" description="Helical" evidence="8">
    <location>
        <begin position="123"/>
        <end position="141"/>
    </location>
</feature>
<feature type="transmembrane region" description="Helical" evidence="8">
    <location>
        <begin position="345"/>
        <end position="365"/>
    </location>
</feature>
<evidence type="ECO:0000256" key="4">
    <source>
        <dbReference type="ARBA" id="ARBA00022475"/>
    </source>
</evidence>
<dbReference type="InterPro" id="IPR011701">
    <property type="entry name" value="MFS"/>
</dbReference>
<evidence type="ECO:0000259" key="9">
    <source>
        <dbReference type="PROSITE" id="PS50850"/>
    </source>
</evidence>
<protein>
    <submittedName>
        <fullName evidence="10">Major facilitator superfamily permease</fullName>
    </submittedName>
</protein>
<dbReference type="RefSeq" id="WP_020935736.1">
    <property type="nucleotide sequence ID" value="NC_021915.1"/>
</dbReference>
<feature type="transmembrane region" description="Helical" evidence="8">
    <location>
        <begin position="454"/>
        <end position="473"/>
    </location>
</feature>
<feature type="domain" description="Major facilitator superfamily (MFS) profile" evidence="9">
    <location>
        <begin position="25"/>
        <end position="478"/>
    </location>
</feature>
<dbReference type="Gene3D" id="1.20.1720.10">
    <property type="entry name" value="Multidrug resistance protein D"/>
    <property type="match status" value="1"/>
</dbReference>
<feature type="transmembrane region" description="Helical" evidence="8">
    <location>
        <begin position="91"/>
        <end position="117"/>
    </location>
</feature>
<dbReference type="GO" id="GO:0005886">
    <property type="term" value="C:plasma membrane"/>
    <property type="evidence" value="ECO:0007669"/>
    <property type="project" value="UniProtKB-SubCell"/>
</dbReference>
<keyword evidence="7 8" id="KW-0472">Membrane</keyword>
<evidence type="ECO:0000256" key="8">
    <source>
        <dbReference type="SAM" id="Phobius"/>
    </source>
</evidence>
<accession>S5SX40</accession>
<sequence>MSSSADSPRLPDAAPTTMSRDAIVVLAVLVFTAFLMLVNETTLSVALPTIMADFDVTAATAQWLLTGVMLTMAIMMPTTGWILDRFTTRQVYLFAVLAFLAGTVVAAVSPTFAVMLIGRVLQAIGTAVILPLQMTVVMTVVPVHRRGAVMGLVSVVMAVGPALGPTIAGLILSIADWHMIFWALVPLVAVAGLIGAWKLRNVGELRSTPLDVFSVILSAFAFGGLIYGLSSIGIIIDGGPTATLAIVLSVIGVLGLGLFVWRQLRLSRQGRALLDLRPLRVRNYTLAITSLLFLHAALLGVVNTLPLYLQGALLTTALVAGLVNLPGGILETIASPISGALFDRIGARVLVVPGAAVMAGSLFWLSTVDQATDVWTVVVIFAILSVGLAFCLTPLMTLSLSSLPKDLYSHGSAILNTLMQLAGAAGTAVLIAIYSYGSQAGGGTAEAQADGSGAAFFVAAWLSVAALACALFLRKPSAQEKAVTVTEVGPE</sequence>
<name>S5SX40_9CORY</name>
<feature type="transmembrane region" description="Helical" evidence="8">
    <location>
        <begin position="377"/>
        <end position="401"/>
    </location>
</feature>
<keyword evidence="4" id="KW-1003">Cell membrane</keyword>
<dbReference type="Gene3D" id="1.20.1250.20">
    <property type="entry name" value="MFS general substrate transporter like domains"/>
    <property type="match status" value="1"/>
</dbReference>
<dbReference type="KEGG" id="cmd:B841_11660"/>
<evidence type="ECO:0000313" key="11">
    <source>
        <dbReference type="Proteomes" id="UP000015388"/>
    </source>
</evidence>
<reference evidence="10 11" key="1">
    <citation type="submission" date="2012-11" db="EMBL/GenBank/DDBJ databases">
        <title>The complete genome sequence of Corynebacterium maris Coryn-1 (=DSM 45190).</title>
        <authorList>
            <person name="Schaffert L."/>
            <person name="Albersmeier A."/>
            <person name="Kalinowski J."/>
            <person name="Ruckert C."/>
        </authorList>
    </citation>
    <scope>NUCLEOTIDE SEQUENCE [LARGE SCALE GENOMIC DNA]</scope>
    <source>
        <strain evidence="11">Coryn-1</strain>
    </source>
</reference>
<dbReference type="SUPFAM" id="SSF103473">
    <property type="entry name" value="MFS general substrate transporter"/>
    <property type="match status" value="1"/>
</dbReference>
<feature type="transmembrane region" description="Helical" evidence="8">
    <location>
        <begin position="281"/>
        <end position="301"/>
    </location>
</feature>
<dbReference type="PATRIC" id="fig|1224163.3.peg.2353"/>
<evidence type="ECO:0000256" key="1">
    <source>
        <dbReference type="ARBA" id="ARBA00004651"/>
    </source>
</evidence>
<keyword evidence="5 8" id="KW-0812">Transmembrane</keyword>
<comment type="subcellular location">
    <subcellularLocation>
        <location evidence="1">Cell membrane</location>
        <topology evidence="1">Multi-pass membrane protein</topology>
    </subcellularLocation>
</comment>
<dbReference type="eggNOG" id="COG2814">
    <property type="taxonomic scope" value="Bacteria"/>
</dbReference>
<gene>
    <name evidence="10" type="ORF">B841_11660</name>
</gene>
<dbReference type="PRINTS" id="PR01036">
    <property type="entry name" value="TCRTETB"/>
</dbReference>
<feature type="transmembrane region" description="Helical" evidence="8">
    <location>
        <begin position="212"/>
        <end position="236"/>
    </location>
</feature>
<proteinExistence type="inferred from homology"/>
<comment type="similarity">
    <text evidence="2">Belongs to the major facilitator superfamily. EmrB family.</text>
</comment>
<evidence type="ECO:0000313" key="10">
    <source>
        <dbReference type="EMBL" id="AGS35804.1"/>
    </source>
</evidence>
<dbReference type="PANTHER" id="PTHR42718">
    <property type="entry name" value="MAJOR FACILITATOR SUPERFAMILY MULTIDRUG TRANSPORTER MFSC"/>
    <property type="match status" value="1"/>
</dbReference>
<dbReference type="InterPro" id="IPR004638">
    <property type="entry name" value="EmrB-like"/>
</dbReference>
<feature type="transmembrane region" description="Helical" evidence="8">
    <location>
        <begin position="413"/>
        <end position="434"/>
    </location>
</feature>
<evidence type="ECO:0000256" key="7">
    <source>
        <dbReference type="ARBA" id="ARBA00023136"/>
    </source>
</evidence>
<evidence type="ECO:0000256" key="2">
    <source>
        <dbReference type="ARBA" id="ARBA00008537"/>
    </source>
</evidence>
<evidence type="ECO:0000256" key="5">
    <source>
        <dbReference type="ARBA" id="ARBA00022692"/>
    </source>
</evidence>
<keyword evidence="6 8" id="KW-1133">Transmembrane helix</keyword>
<dbReference type="PROSITE" id="PS50850">
    <property type="entry name" value="MFS"/>
    <property type="match status" value="1"/>
</dbReference>
<dbReference type="CDD" id="cd17503">
    <property type="entry name" value="MFS_LmrB_MDR_like"/>
    <property type="match status" value="1"/>
</dbReference>
<feature type="transmembrane region" description="Helical" evidence="8">
    <location>
        <begin position="58"/>
        <end position="79"/>
    </location>
</feature>
<feature type="transmembrane region" description="Helical" evidence="8">
    <location>
        <begin position="242"/>
        <end position="261"/>
    </location>
</feature>
<dbReference type="InterPro" id="IPR020846">
    <property type="entry name" value="MFS_dom"/>
</dbReference>
<keyword evidence="3" id="KW-0813">Transport</keyword>